<evidence type="ECO:0000313" key="5">
    <source>
        <dbReference type="EMBL" id="QTX04173.1"/>
    </source>
</evidence>
<dbReference type="AlphaFoldDB" id="A0A975FKF6"/>
<dbReference type="Pfam" id="PF00501">
    <property type="entry name" value="AMP-binding"/>
    <property type="match status" value="1"/>
</dbReference>
<dbReference type="PANTHER" id="PTHR43767:SF1">
    <property type="entry name" value="NONRIBOSOMAL PEPTIDE SYNTHASE PES1 (EUROFUNG)-RELATED"/>
    <property type="match status" value="1"/>
</dbReference>
<keyword evidence="2" id="KW-0436">Ligase</keyword>
<protein>
    <submittedName>
        <fullName evidence="5">AMP-binding protein</fullName>
    </submittedName>
</protein>
<dbReference type="RefSeq" id="WP_210897508.1">
    <property type="nucleotide sequence ID" value="NZ_CP071696.1"/>
</dbReference>
<gene>
    <name evidence="5" type="ORF">G127AT_12875</name>
</gene>
<dbReference type="PANTHER" id="PTHR43767">
    <property type="entry name" value="LONG-CHAIN-FATTY-ACID--COA LIGASE"/>
    <property type="match status" value="1"/>
</dbReference>
<dbReference type="EMBL" id="CP071696">
    <property type="protein sequence ID" value="QTX04173.1"/>
    <property type="molecule type" value="Genomic_DNA"/>
</dbReference>
<dbReference type="Proteomes" id="UP000671914">
    <property type="component" value="Chromosome"/>
</dbReference>
<dbReference type="InterPro" id="IPR000873">
    <property type="entry name" value="AMP-dep_synth/lig_dom"/>
</dbReference>
<dbReference type="Pfam" id="PF13193">
    <property type="entry name" value="AMP-binding_C"/>
    <property type="match status" value="1"/>
</dbReference>
<dbReference type="InterPro" id="IPR042099">
    <property type="entry name" value="ANL_N_sf"/>
</dbReference>
<dbReference type="KEGG" id="aarc:G127AT_12875"/>
<dbReference type="GO" id="GO:0016878">
    <property type="term" value="F:acid-thiol ligase activity"/>
    <property type="evidence" value="ECO:0007669"/>
    <property type="project" value="UniProtKB-ARBA"/>
</dbReference>
<accession>A0A975FKF6</accession>
<dbReference type="Gene3D" id="3.40.50.12780">
    <property type="entry name" value="N-terminal domain of ligase-like"/>
    <property type="match status" value="1"/>
</dbReference>
<name>A0A975FKF6_9MICO</name>
<sequence length="506" mass="53063">MEPTPARLLRERARLNPDATAYVSDERRIDFRTAEREASALAAHLDANGVGAGDRVVVLAKNSDFLATSLFAVSWLGAIAVIANWRLPAAELAHVFDDSEPVAVLADEAFGPAVQELRQARPGIRHVVVDTADDYRAIIADARAHGAEPAGSSADAAVIMYTSGTTGRSKGAVLTGANLYWSAEGMVSTIPWEPGHRFLLVAPMFHIGGLAPLLANVLRGTATVFLRDFDPAAVWRTIAEERITTMMTVPLMLRALTHVAGLGPVDASSLVNVTCGGAPVADELAGAFTAAVGVPVQLVYGVTEFTGAVAFRLGGEGAAHAGSTGRAVFGGELAVADPATGQALAPGETGEVLIRGPQRFAGYWRDEASTAAAITADGWYRSGDVGRIDEDGFVRLVDRVKDVVISGGENIYPAELEVVLAAHPAVADVAVVGRPDETWGEVPIAFVVAAPGTAAEGLEAELVEACRAKLAGYKTPKAIRFVEAIPRNTLGKVLKRQLRDEERAAA</sequence>
<dbReference type="InterPro" id="IPR020845">
    <property type="entry name" value="AMP-binding_CS"/>
</dbReference>
<dbReference type="InterPro" id="IPR025110">
    <property type="entry name" value="AMP-bd_C"/>
</dbReference>
<evidence type="ECO:0000259" key="4">
    <source>
        <dbReference type="Pfam" id="PF13193"/>
    </source>
</evidence>
<proteinExistence type="inferred from homology"/>
<feature type="domain" description="AMP-dependent synthetase/ligase" evidence="3">
    <location>
        <begin position="10"/>
        <end position="364"/>
    </location>
</feature>
<evidence type="ECO:0000259" key="3">
    <source>
        <dbReference type="Pfam" id="PF00501"/>
    </source>
</evidence>
<evidence type="ECO:0000256" key="2">
    <source>
        <dbReference type="ARBA" id="ARBA00022598"/>
    </source>
</evidence>
<dbReference type="InterPro" id="IPR050237">
    <property type="entry name" value="ATP-dep_AMP-bd_enzyme"/>
</dbReference>
<evidence type="ECO:0000313" key="6">
    <source>
        <dbReference type="Proteomes" id="UP000671914"/>
    </source>
</evidence>
<reference evidence="5" key="1">
    <citation type="submission" date="2021-03" db="EMBL/GenBank/DDBJ databases">
        <title>Agromyces archimandritus sp. nov., isolated from the cockroach Archimandrita tessellata.</title>
        <authorList>
            <person name="Guzman J."/>
            <person name="Ortuzar M."/>
            <person name="Poehlein A."/>
            <person name="Daniel R."/>
            <person name="Trujillo M."/>
            <person name="Vilcinskas A."/>
        </authorList>
    </citation>
    <scope>NUCLEOTIDE SEQUENCE</scope>
    <source>
        <strain evidence="5">G127AT</strain>
    </source>
</reference>
<keyword evidence="6" id="KW-1185">Reference proteome</keyword>
<dbReference type="Gene3D" id="3.30.300.30">
    <property type="match status" value="1"/>
</dbReference>
<dbReference type="FunFam" id="3.30.300.30:FF:000008">
    <property type="entry name" value="2,3-dihydroxybenzoate-AMP ligase"/>
    <property type="match status" value="1"/>
</dbReference>
<evidence type="ECO:0000256" key="1">
    <source>
        <dbReference type="ARBA" id="ARBA00006432"/>
    </source>
</evidence>
<dbReference type="InterPro" id="IPR045851">
    <property type="entry name" value="AMP-bd_C_sf"/>
</dbReference>
<comment type="similarity">
    <text evidence="1">Belongs to the ATP-dependent AMP-binding enzyme family.</text>
</comment>
<feature type="domain" description="AMP-binding enzyme C-terminal" evidence="4">
    <location>
        <begin position="415"/>
        <end position="492"/>
    </location>
</feature>
<organism evidence="5 6">
    <name type="scientific">Agromyces archimandritae</name>
    <dbReference type="NCBI Taxonomy" id="2781962"/>
    <lineage>
        <taxon>Bacteria</taxon>
        <taxon>Bacillati</taxon>
        <taxon>Actinomycetota</taxon>
        <taxon>Actinomycetes</taxon>
        <taxon>Micrococcales</taxon>
        <taxon>Microbacteriaceae</taxon>
        <taxon>Agromyces</taxon>
    </lineage>
</organism>
<dbReference type="PROSITE" id="PS00455">
    <property type="entry name" value="AMP_BINDING"/>
    <property type="match status" value="1"/>
</dbReference>
<dbReference type="SUPFAM" id="SSF56801">
    <property type="entry name" value="Acetyl-CoA synthetase-like"/>
    <property type="match status" value="1"/>
</dbReference>